<dbReference type="AlphaFoldDB" id="A0A7K0K2G8"/>
<dbReference type="InterPro" id="IPR044856">
    <property type="entry name" value="Malate_synth_C_sf"/>
</dbReference>
<dbReference type="InterPro" id="IPR011076">
    <property type="entry name" value="Malate_synth_sf"/>
</dbReference>
<reference evidence="12 13" key="1">
    <citation type="submission" date="2019-08" db="EMBL/GenBank/DDBJ databases">
        <title>In-depth cultivation of the pig gut microbiome towards novel bacterial diversity and tailored functional studies.</title>
        <authorList>
            <person name="Wylensek D."/>
            <person name="Hitch T.C.A."/>
            <person name="Clavel T."/>
        </authorList>
    </citation>
    <scope>NUCLEOTIDE SEQUENCE [LARGE SCALE GENOMIC DNA]</scope>
    <source>
        <strain evidence="12 13">RF-GAM-744-WT-7</strain>
    </source>
</reference>
<feature type="domain" description="Malate synthase N-terminal" evidence="10">
    <location>
        <begin position="19"/>
        <end position="73"/>
    </location>
</feature>
<feature type="domain" description="Malate synthase C-terminal" evidence="11">
    <location>
        <begin position="421"/>
        <end position="539"/>
    </location>
</feature>
<dbReference type="InterPro" id="IPR046363">
    <property type="entry name" value="MS_N_TIM-barrel_dom"/>
</dbReference>
<dbReference type="PIRSF" id="PIRSF001363">
    <property type="entry name" value="Malate_synth"/>
    <property type="match status" value="1"/>
</dbReference>
<comment type="catalytic activity">
    <reaction evidence="6">
        <text>glyoxylate + acetyl-CoA + H2O = (S)-malate + CoA + H(+)</text>
        <dbReference type="Rhea" id="RHEA:18181"/>
        <dbReference type="ChEBI" id="CHEBI:15377"/>
        <dbReference type="ChEBI" id="CHEBI:15378"/>
        <dbReference type="ChEBI" id="CHEBI:15589"/>
        <dbReference type="ChEBI" id="CHEBI:36655"/>
        <dbReference type="ChEBI" id="CHEBI:57287"/>
        <dbReference type="ChEBI" id="CHEBI:57288"/>
        <dbReference type="EC" id="2.3.3.9"/>
    </reaction>
</comment>
<dbReference type="NCBIfam" id="TIGR01344">
    <property type="entry name" value="malate_syn_A"/>
    <property type="match status" value="1"/>
</dbReference>
<dbReference type="InterPro" id="IPR048356">
    <property type="entry name" value="MS_N"/>
</dbReference>
<keyword evidence="5 12" id="KW-0808">Transferase</keyword>
<dbReference type="Pfam" id="PF20659">
    <property type="entry name" value="MS_C"/>
    <property type="match status" value="1"/>
</dbReference>
<dbReference type="FunFam" id="1.20.1220.12:FF:000001">
    <property type="entry name" value="Malate synthase"/>
    <property type="match status" value="1"/>
</dbReference>
<feature type="domain" description="Malate synthase TIM barrel" evidence="9">
    <location>
        <begin position="169"/>
        <end position="414"/>
    </location>
</feature>
<evidence type="ECO:0000256" key="6">
    <source>
        <dbReference type="ARBA" id="ARBA00047918"/>
    </source>
</evidence>
<evidence type="ECO:0000256" key="4">
    <source>
        <dbReference type="ARBA" id="ARBA00022532"/>
    </source>
</evidence>
<dbReference type="EMBL" id="VUMY01000008">
    <property type="protein sequence ID" value="MST49683.1"/>
    <property type="molecule type" value="Genomic_DNA"/>
</dbReference>
<feature type="active site" description="Proton acceptor" evidence="8">
    <location>
        <position position="173"/>
    </location>
</feature>
<dbReference type="CDD" id="cd00727">
    <property type="entry name" value="malate_synt_A"/>
    <property type="match status" value="1"/>
</dbReference>
<evidence type="ECO:0000256" key="7">
    <source>
        <dbReference type="ARBA" id="ARBA00068441"/>
    </source>
</evidence>
<dbReference type="Proteomes" id="UP000442535">
    <property type="component" value="Unassembled WGS sequence"/>
</dbReference>
<keyword evidence="13" id="KW-1185">Reference proteome</keyword>
<evidence type="ECO:0000259" key="11">
    <source>
        <dbReference type="Pfam" id="PF20659"/>
    </source>
</evidence>
<evidence type="ECO:0000259" key="10">
    <source>
        <dbReference type="Pfam" id="PF20656"/>
    </source>
</evidence>
<evidence type="ECO:0000256" key="5">
    <source>
        <dbReference type="ARBA" id="ARBA00022679"/>
    </source>
</evidence>
<dbReference type="Gene3D" id="3.20.20.360">
    <property type="entry name" value="Malate synthase, domain 3"/>
    <property type="match status" value="1"/>
</dbReference>
<evidence type="ECO:0000256" key="3">
    <source>
        <dbReference type="ARBA" id="ARBA00022435"/>
    </source>
</evidence>
<accession>A0A7K0K2G8</accession>
<feature type="active site" description="Proton donor" evidence="8">
    <location>
        <position position="456"/>
    </location>
</feature>
<evidence type="ECO:0000259" key="9">
    <source>
        <dbReference type="Pfam" id="PF01274"/>
    </source>
</evidence>
<evidence type="ECO:0000256" key="2">
    <source>
        <dbReference type="ARBA" id="ARBA00012636"/>
    </source>
</evidence>
<dbReference type="GO" id="GO:0005737">
    <property type="term" value="C:cytoplasm"/>
    <property type="evidence" value="ECO:0007669"/>
    <property type="project" value="TreeGrafter"/>
</dbReference>
<name>A0A7K0K2G8_9ACTO</name>
<dbReference type="GO" id="GO:0004474">
    <property type="term" value="F:malate synthase activity"/>
    <property type="evidence" value="ECO:0007669"/>
    <property type="project" value="UniProtKB-EC"/>
</dbReference>
<evidence type="ECO:0000256" key="8">
    <source>
        <dbReference type="PIRSR" id="PIRSR001363-1"/>
    </source>
</evidence>
<keyword evidence="4" id="KW-0816">Tricarboxylic acid cycle</keyword>
<comment type="similarity">
    <text evidence="1">Belongs to the malate synthase family.</text>
</comment>
<evidence type="ECO:0000313" key="13">
    <source>
        <dbReference type="Proteomes" id="UP000442535"/>
    </source>
</evidence>
<dbReference type="RefSeq" id="WP_154544589.1">
    <property type="nucleotide sequence ID" value="NZ_VUMY01000008.1"/>
</dbReference>
<dbReference type="PANTHER" id="PTHR42902:SF1">
    <property type="entry name" value="MALATE SYNTHASE 1-RELATED"/>
    <property type="match status" value="1"/>
</dbReference>
<proteinExistence type="inferred from homology"/>
<dbReference type="SUPFAM" id="SSF51645">
    <property type="entry name" value="Malate synthase G"/>
    <property type="match status" value="1"/>
</dbReference>
<organism evidence="12 13">
    <name type="scientific">Mobiluncus porci</name>
    <dbReference type="NCBI Taxonomy" id="2652278"/>
    <lineage>
        <taxon>Bacteria</taxon>
        <taxon>Bacillati</taxon>
        <taxon>Actinomycetota</taxon>
        <taxon>Actinomycetes</taxon>
        <taxon>Actinomycetales</taxon>
        <taxon>Actinomycetaceae</taxon>
        <taxon>Mobiluncus</taxon>
    </lineage>
</organism>
<dbReference type="EC" id="2.3.3.9" evidence="2"/>
<dbReference type="InterPro" id="IPR006252">
    <property type="entry name" value="Malate_synthA"/>
</dbReference>
<dbReference type="InterPro" id="IPR048355">
    <property type="entry name" value="MS_C"/>
</dbReference>
<dbReference type="InterPro" id="IPR001465">
    <property type="entry name" value="Malate_synthase_TIM"/>
</dbReference>
<evidence type="ECO:0000256" key="1">
    <source>
        <dbReference type="ARBA" id="ARBA00006394"/>
    </source>
</evidence>
<dbReference type="Pfam" id="PF01274">
    <property type="entry name" value="MS_TIM-barrel"/>
    <property type="match status" value="1"/>
</dbReference>
<sequence length="543" mass="60993">MELRPVNIVHPIVDGKEVIVDREDEILTPEALEFLKKLHENFSGRRAELLRDRHDRRQQLVNGRLPQFLVETKDIREDDSWKVAPLGPGLEDRRVEMTGPTDRKMTINALNSGAAAWMADFEDANTPHWENVIGGQVNLKDAIAGTITFDSLEGKHYELKSSDIKELPTLLVRPRGWHLVEKHIKAGNENMVGALVDFGLYFFHNAKTLIEKGRGPYFYLPKMESHREARLWADVFTYAEEYVGIPHGTIRATCLIETIMAAFEMEEFLYELRDYSAGLNAGRWDYIFSIIKKFRDSGAKYVLPDRADVGMTAPMMRAYTELLVKTCHKRGASAIGGMSAFIPSRDAAENAEIEKKVRGDKAREAGDGFDGSWCAHPGMVPYIRDEFDKVLGTNPNQISKQRPEVDVKAEDLLNVAATPGKITEGGVRTNISVSLRYLEAWLGGNGAVGIFGLMEDAATAEISRAQIWQWVHNKSKLDDGREVTREFVEALLKEESDKFAAELSGDEARLARLKRATELFGEISLSDTFPTFLTLQVYANDVA</sequence>
<dbReference type="GO" id="GO:0006097">
    <property type="term" value="P:glyoxylate cycle"/>
    <property type="evidence" value="ECO:0007669"/>
    <property type="project" value="UniProtKB-KW"/>
</dbReference>
<protein>
    <recommendedName>
        <fullName evidence="7">Malate synthase</fullName>
        <ecNumber evidence="2">2.3.3.9</ecNumber>
    </recommendedName>
</protein>
<dbReference type="GO" id="GO:0006099">
    <property type="term" value="P:tricarboxylic acid cycle"/>
    <property type="evidence" value="ECO:0007669"/>
    <property type="project" value="UniProtKB-KW"/>
</dbReference>
<gene>
    <name evidence="12" type="primary">aceB</name>
    <name evidence="12" type="ORF">FYJ63_05455</name>
</gene>
<keyword evidence="3" id="KW-0329">Glyoxylate bypass</keyword>
<keyword evidence="12" id="KW-0012">Acyltransferase</keyword>
<dbReference type="PANTHER" id="PTHR42902">
    <property type="entry name" value="MALATE SYNTHASE"/>
    <property type="match status" value="1"/>
</dbReference>
<dbReference type="Pfam" id="PF20656">
    <property type="entry name" value="MS_N"/>
    <property type="match status" value="1"/>
</dbReference>
<comment type="caution">
    <text evidence="12">The sequence shown here is derived from an EMBL/GenBank/DDBJ whole genome shotgun (WGS) entry which is preliminary data.</text>
</comment>
<dbReference type="Gene3D" id="1.20.1220.12">
    <property type="entry name" value="Malate synthase, domain III"/>
    <property type="match status" value="1"/>
</dbReference>
<evidence type="ECO:0000313" key="12">
    <source>
        <dbReference type="EMBL" id="MST49683.1"/>
    </source>
</evidence>
<dbReference type="FunFam" id="3.20.20.360:FF:000001">
    <property type="entry name" value="Malate synthase"/>
    <property type="match status" value="1"/>
</dbReference>